<reference evidence="3 4" key="1">
    <citation type="submission" date="2020-08" db="EMBL/GenBank/DDBJ databases">
        <title>Sequencing the genomes of 1000 actinobacteria strains.</title>
        <authorList>
            <person name="Klenk H.-P."/>
        </authorList>
    </citation>
    <scope>NUCLEOTIDE SEQUENCE [LARGE SCALE GENOMIC DNA]</scope>
    <source>
        <strain evidence="3 4">DSM 43023</strain>
    </source>
</reference>
<evidence type="ECO:0000313" key="4">
    <source>
        <dbReference type="Proteomes" id="UP000534286"/>
    </source>
</evidence>
<dbReference type="GO" id="GO:0004803">
    <property type="term" value="F:transposase activity"/>
    <property type="evidence" value="ECO:0007669"/>
    <property type="project" value="InterPro"/>
</dbReference>
<evidence type="ECO:0000313" key="3">
    <source>
        <dbReference type="EMBL" id="MBB4943309.1"/>
    </source>
</evidence>
<dbReference type="RefSeq" id="WP_312882883.1">
    <property type="nucleotide sequence ID" value="NZ_BAABEK010000056.1"/>
</dbReference>
<dbReference type="InterPro" id="IPR002513">
    <property type="entry name" value="Tn3_Tnp_DDE_dom"/>
</dbReference>
<name>A0A7W7S3L8_9ACTN</name>
<protein>
    <submittedName>
        <fullName evidence="3">TnpA family transposase</fullName>
    </submittedName>
</protein>
<dbReference type="Pfam" id="PF01526">
    <property type="entry name" value="DDE_Tnp_Tn3"/>
    <property type="match status" value="2"/>
</dbReference>
<dbReference type="Proteomes" id="UP000534286">
    <property type="component" value="Unassembled WGS sequence"/>
</dbReference>
<dbReference type="GO" id="GO:0006313">
    <property type="term" value="P:DNA transposition"/>
    <property type="evidence" value="ECO:0007669"/>
    <property type="project" value="InterPro"/>
</dbReference>
<proteinExistence type="predicted"/>
<dbReference type="AlphaFoldDB" id="A0A7W7S3L8"/>
<dbReference type="EMBL" id="JACHJU010000005">
    <property type="protein sequence ID" value="MBB4943309.1"/>
    <property type="molecule type" value="Genomic_DNA"/>
</dbReference>
<gene>
    <name evidence="3" type="ORF">FHR32_007709</name>
</gene>
<accession>A0A7W7S3L8</accession>
<evidence type="ECO:0000259" key="2">
    <source>
        <dbReference type="Pfam" id="PF01526"/>
    </source>
</evidence>
<organism evidence="3 4">
    <name type="scientific">Streptosporangium album</name>
    <dbReference type="NCBI Taxonomy" id="47479"/>
    <lineage>
        <taxon>Bacteria</taxon>
        <taxon>Bacillati</taxon>
        <taxon>Actinomycetota</taxon>
        <taxon>Actinomycetes</taxon>
        <taxon>Streptosporangiales</taxon>
        <taxon>Streptosporangiaceae</taxon>
        <taxon>Streptosporangium</taxon>
    </lineage>
</organism>
<feature type="domain" description="Tn3 transposase DDE" evidence="2">
    <location>
        <begin position="156"/>
        <end position="234"/>
    </location>
</feature>
<evidence type="ECO:0000256" key="1">
    <source>
        <dbReference type="SAM" id="MobiDB-lite"/>
    </source>
</evidence>
<feature type="compositionally biased region" description="Basic residues" evidence="1">
    <location>
        <begin position="139"/>
        <end position="150"/>
    </location>
</feature>
<comment type="caution">
    <text evidence="3">The sequence shown here is derived from an EMBL/GenBank/DDBJ whole genome shotgun (WGS) entry which is preliminary data.</text>
</comment>
<feature type="region of interest" description="Disordered" evidence="1">
    <location>
        <begin position="125"/>
        <end position="150"/>
    </location>
</feature>
<feature type="domain" description="Tn3 transposase DDE" evidence="2">
    <location>
        <begin position="6"/>
        <end position="129"/>
    </location>
</feature>
<keyword evidence="4" id="KW-1185">Reference proteome</keyword>
<sequence>MRENTPRQVIRKRLLLVLYALGTDIGIKRVADGGKHGESEAALRATRYLFVNRDNLRNAIATLVNATLRTRDEAWWGTGTACASDAKKFGSCSCNLMTECHVRYGVMIYWRVERKSVGQVRHRAEATHRQGRAGAAPLHPRRTHASHLPRHRGGRRAVKSIFIAEYMASEELRREIHEGLQAVENRNSANADLFYGKAGTIGGTDRESQEVSMLARHLLQSALVFVNTILVQSLL</sequence>